<dbReference type="PANTHER" id="PTHR48475">
    <property type="entry name" value="RIBONUCLEASE H"/>
    <property type="match status" value="1"/>
</dbReference>
<keyword evidence="3" id="KW-1185">Reference proteome</keyword>
<dbReference type="InterPro" id="IPR012337">
    <property type="entry name" value="RNaseH-like_sf"/>
</dbReference>
<dbReference type="SUPFAM" id="SSF53098">
    <property type="entry name" value="Ribonuclease H-like"/>
    <property type="match status" value="1"/>
</dbReference>
<name>A0A151RJG4_CAJCA</name>
<evidence type="ECO:0000259" key="1">
    <source>
        <dbReference type="PROSITE" id="PS50879"/>
    </source>
</evidence>
<dbReference type="AlphaFoldDB" id="A0A151RJG4"/>
<dbReference type="PANTHER" id="PTHR48475:SF1">
    <property type="entry name" value="RNASE H TYPE-1 DOMAIN-CONTAINING PROTEIN"/>
    <property type="match status" value="1"/>
</dbReference>
<dbReference type="OMA" id="MKSWELF"/>
<protein>
    <recommendedName>
        <fullName evidence="1">RNase H type-1 domain-containing protein</fullName>
    </recommendedName>
</protein>
<dbReference type="Gramene" id="C.cajan_35532.t">
    <property type="protein sequence ID" value="C.cajan_35532.t.cds1"/>
    <property type="gene ID" value="C.cajan_35532"/>
</dbReference>
<dbReference type="EMBL" id="KQ483703">
    <property type="protein sequence ID" value="KYP42716.1"/>
    <property type="molecule type" value="Genomic_DNA"/>
</dbReference>
<accession>A0A151RJG4</accession>
<gene>
    <name evidence="2" type="ORF">KK1_035863</name>
</gene>
<dbReference type="Pfam" id="PF13456">
    <property type="entry name" value="RVT_3"/>
    <property type="match status" value="1"/>
</dbReference>
<dbReference type="Gene3D" id="3.30.420.10">
    <property type="entry name" value="Ribonuclease H-like superfamily/Ribonuclease H"/>
    <property type="match status" value="1"/>
</dbReference>
<reference evidence="2" key="1">
    <citation type="journal article" date="2012" name="Nat. Biotechnol.">
        <title>Draft genome sequence of pigeonpea (Cajanus cajan), an orphan legume crop of resource-poor farmers.</title>
        <authorList>
            <person name="Varshney R.K."/>
            <person name="Chen W."/>
            <person name="Li Y."/>
            <person name="Bharti A.K."/>
            <person name="Saxena R.K."/>
            <person name="Schlueter J.A."/>
            <person name="Donoghue M.T."/>
            <person name="Azam S."/>
            <person name="Fan G."/>
            <person name="Whaley A.M."/>
            <person name="Farmer A.D."/>
            <person name="Sheridan J."/>
            <person name="Iwata A."/>
            <person name="Tuteja R."/>
            <person name="Penmetsa R.V."/>
            <person name="Wu W."/>
            <person name="Upadhyaya H.D."/>
            <person name="Yang S.P."/>
            <person name="Shah T."/>
            <person name="Saxena K.B."/>
            <person name="Michael T."/>
            <person name="McCombie W.R."/>
            <person name="Yang B."/>
            <person name="Zhang G."/>
            <person name="Yang H."/>
            <person name="Wang J."/>
            <person name="Spillane C."/>
            <person name="Cook D.R."/>
            <person name="May G.D."/>
            <person name="Xu X."/>
            <person name="Jackson S.A."/>
        </authorList>
    </citation>
    <scope>NUCLEOTIDE SEQUENCE [LARGE SCALE GENOMIC DNA]</scope>
</reference>
<dbReference type="GO" id="GO:0004523">
    <property type="term" value="F:RNA-DNA hybrid ribonuclease activity"/>
    <property type="evidence" value="ECO:0007669"/>
    <property type="project" value="InterPro"/>
</dbReference>
<dbReference type="InterPro" id="IPR036397">
    <property type="entry name" value="RNaseH_sf"/>
</dbReference>
<proteinExistence type="predicted"/>
<sequence>MKSWELFFDGSKHELGAGTGLLIISPGGIPTKFSLRTKSECSNNEIEYEALITRLKLLKDLGARNIIIRGDSQLVIK</sequence>
<dbReference type="PROSITE" id="PS50879">
    <property type="entry name" value="RNASE_H_1"/>
    <property type="match status" value="1"/>
</dbReference>
<organism evidence="2 3">
    <name type="scientific">Cajanus cajan</name>
    <name type="common">Pigeon pea</name>
    <name type="synonym">Cajanus indicus</name>
    <dbReference type="NCBI Taxonomy" id="3821"/>
    <lineage>
        <taxon>Eukaryota</taxon>
        <taxon>Viridiplantae</taxon>
        <taxon>Streptophyta</taxon>
        <taxon>Embryophyta</taxon>
        <taxon>Tracheophyta</taxon>
        <taxon>Spermatophyta</taxon>
        <taxon>Magnoliopsida</taxon>
        <taxon>eudicotyledons</taxon>
        <taxon>Gunneridae</taxon>
        <taxon>Pentapetalae</taxon>
        <taxon>rosids</taxon>
        <taxon>fabids</taxon>
        <taxon>Fabales</taxon>
        <taxon>Fabaceae</taxon>
        <taxon>Papilionoideae</taxon>
        <taxon>50 kb inversion clade</taxon>
        <taxon>NPAAA clade</taxon>
        <taxon>indigoferoid/millettioid clade</taxon>
        <taxon>Phaseoleae</taxon>
        <taxon>Cajanus</taxon>
    </lineage>
</organism>
<dbReference type="GO" id="GO:0003676">
    <property type="term" value="F:nucleic acid binding"/>
    <property type="evidence" value="ECO:0007669"/>
    <property type="project" value="InterPro"/>
</dbReference>
<evidence type="ECO:0000313" key="3">
    <source>
        <dbReference type="Proteomes" id="UP000075243"/>
    </source>
</evidence>
<feature type="domain" description="RNase H type-1" evidence="1">
    <location>
        <begin position="1"/>
        <end position="77"/>
    </location>
</feature>
<dbReference type="Proteomes" id="UP000075243">
    <property type="component" value="Unassembled WGS sequence"/>
</dbReference>
<dbReference type="InterPro" id="IPR002156">
    <property type="entry name" value="RNaseH_domain"/>
</dbReference>
<evidence type="ECO:0000313" key="2">
    <source>
        <dbReference type="EMBL" id="KYP42716.1"/>
    </source>
</evidence>